<keyword evidence="8" id="KW-1185">Reference proteome</keyword>
<organism evidence="7 8">
    <name type="scientific">Fasciola hepatica</name>
    <name type="common">Liver fluke</name>
    <dbReference type="NCBI Taxonomy" id="6192"/>
    <lineage>
        <taxon>Eukaryota</taxon>
        <taxon>Metazoa</taxon>
        <taxon>Spiralia</taxon>
        <taxon>Lophotrochozoa</taxon>
        <taxon>Platyhelminthes</taxon>
        <taxon>Trematoda</taxon>
        <taxon>Digenea</taxon>
        <taxon>Plagiorchiida</taxon>
        <taxon>Echinostomata</taxon>
        <taxon>Echinostomatoidea</taxon>
        <taxon>Fasciolidae</taxon>
        <taxon>Fasciola</taxon>
    </lineage>
</organism>
<dbReference type="InterPro" id="IPR025993">
    <property type="entry name" value="Ceramide_glucosylTrfase"/>
</dbReference>
<accession>A0A4E0R3H4</accession>
<dbReference type="GO" id="GO:0016020">
    <property type="term" value="C:membrane"/>
    <property type="evidence" value="ECO:0007669"/>
    <property type="project" value="UniProtKB-SubCell"/>
</dbReference>
<keyword evidence="4" id="KW-0812">Transmembrane</keyword>
<keyword evidence="3" id="KW-0808">Transferase</keyword>
<name>A0A4E0R3H4_FASHE</name>
<dbReference type="Pfam" id="PF13506">
    <property type="entry name" value="Glyco_transf_21"/>
    <property type="match status" value="1"/>
</dbReference>
<comment type="subcellular location">
    <subcellularLocation>
        <location evidence="1">Membrane</location>
        <topology evidence="1">Multi-pass membrane protein</topology>
    </subcellularLocation>
</comment>
<evidence type="ECO:0000256" key="1">
    <source>
        <dbReference type="ARBA" id="ARBA00004141"/>
    </source>
</evidence>
<proteinExistence type="predicted"/>
<evidence type="ECO:0000256" key="3">
    <source>
        <dbReference type="ARBA" id="ARBA00022679"/>
    </source>
</evidence>
<dbReference type="PANTHER" id="PTHR12726">
    <property type="entry name" value="CERAMIDE GLUCOSYLTRANSFERASE"/>
    <property type="match status" value="1"/>
</dbReference>
<comment type="caution">
    <text evidence="7">The sequence shown here is derived from an EMBL/GenBank/DDBJ whole genome shotgun (WGS) entry which is preliminary data.</text>
</comment>
<dbReference type="Proteomes" id="UP000230066">
    <property type="component" value="Unassembled WGS sequence"/>
</dbReference>
<dbReference type="GO" id="GO:0006679">
    <property type="term" value="P:glucosylceramide biosynthetic process"/>
    <property type="evidence" value="ECO:0007669"/>
    <property type="project" value="TreeGrafter"/>
</dbReference>
<dbReference type="EMBL" id="JXXN02004109">
    <property type="protein sequence ID" value="THD20874.1"/>
    <property type="molecule type" value="Genomic_DNA"/>
</dbReference>
<sequence>MVYNMAPAYAAAKYDLVWISPGGILTSTTTLLDLSRKLEPPDVGMVHQTPFYAYQSGFLGSLEKVRFGCSISRNQIALNQLGIVYSIGMSHVFNKSLIDEVGGLAY</sequence>
<evidence type="ECO:0000256" key="4">
    <source>
        <dbReference type="ARBA" id="ARBA00022692"/>
    </source>
</evidence>
<protein>
    <submittedName>
        <fullName evidence="7">Ceramide glucosyltransferase</fullName>
    </submittedName>
</protein>
<evidence type="ECO:0000256" key="5">
    <source>
        <dbReference type="ARBA" id="ARBA00022989"/>
    </source>
</evidence>
<keyword evidence="6" id="KW-0472">Membrane</keyword>
<keyword evidence="2" id="KW-0328">Glycosyltransferase</keyword>
<keyword evidence="5" id="KW-1133">Transmembrane helix</keyword>
<evidence type="ECO:0000313" key="8">
    <source>
        <dbReference type="Proteomes" id="UP000230066"/>
    </source>
</evidence>
<gene>
    <name evidence="7" type="ORF">D915_008313</name>
</gene>
<evidence type="ECO:0000256" key="2">
    <source>
        <dbReference type="ARBA" id="ARBA00022676"/>
    </source>
</evidence>
<evidence type="ECO:0000256" key="6">
    <source>
        <dbReference type="ARBA" id="ARBA00023136"/>
    </source>
</evidence>
<dbReference type="AlphaFoldDB" id="A0A4E0R3H4"/>
<dbReference type="PANTHER" id="PTHR12726:SF0">
    <property type="entry name" value="CERAMIDE GLUCOSYLTRANSFERASE"/>
    <property type="match status" value="1"/>
</dbReference>
<dbReference type="GO" id="GO:0008120">
    <property type="term" value="F:ceramide glucosyltransferase activity"/>
    <property type="evidence" value="ECO:0007669"/>
    <property type="project" value="TreeGrafter"/>
</dbReference>
<evidence type="ECO:0000313" key="7">
    <source>
        <dbReference type="EMBL" id="THD20874.1"/>
    </source>
</evidence>
<reference evidence="7" key="1">
    <citation type="submission" date="2019-03" db="EMBL/GenBank/DDBJ databases">
        <title>Improved annotation for the trematode Fasciola hepatica.</title>
        <authorList>
            <person name="Choi Y.-J."/>
            <person name="Martin J."/>
            <person name="Mitreva M."/>
        </authorList>
    </citation>
    <scope>NUCLEOTIDE SEQUENCE [LARGE SCALE GENOMIC DNA]</scope>
</reference>